<dbReference type="RefSeq" id="XP_012648184.1">
    <property type="nucleotide sequence ID" value="XM_012792730.1"/>
</dbReference>
<dbReference type="KEGG" id="bmic:BMR1_02g02085"/>
<reference evidence="1 2" key="3">
    <citation type="journal article" date="2016" name="Sci. Rep.">
        <title>Genome-wide diversity and gene expression profiling of Babesia microti isolates identify polymorphic genes that mediate host-pathogen interactions.</title>
        <authorList>
            <person name="Silva J.C."/>
            <person name="Cornillot E."/>
            <person name="McCracken C."/>
            <person name="Usmani-Brown S."/>
            <person name="Dwivedi A."/>
            <person name="Ifeonu O.O."/>
            <person name="Crabtree J."/>
            <person name="Gotia H.T."/>
            <person name="Virji A.Z."/>
            <person name="Reynes C."/>
            <person name="Colinge J."/>
            <person name="Kumar V."/>
            <person name="Lawres L."/>
            <person name="Pazzi J.E."/>
            <person name="Pablo J.V."/>
            <person name="Hung C."/>
            <person name="Brancato J."/>
            <person name="Kumari P."/>
            <person name="Orvis J."/>
            <person name="Tretina K."/>
            <person name="Chibucos M."/>
            <person name="Ott S."/>
            <person name="Sadzewicz L."/>
            <person name="Sengamalay N."/>
            <person name="Shetty A.C."/>
            <person name="Su Q."/>
            <person name="Tallon L."/>
            <person name="Fraser C.M."/>
            <person name="Frutos R."/>
            <person name="Molina D.M."/>
            <person name="Krause P.J."/>
            <person name="Ben Mamoun C."/>
        </authorList>
    </citation>
    <scope>NUCLEOTIDE SEQUENCE [LARGE SCALE GENOMIC DNA]</scope>
    <source>
        <strain evidence="1 2">RI</strain>
    </source>
</reference>
<organism evidence="1 2">
    <name type="scientific">Babesia microti (strain RI)</name>
    <dbReference type="NCBI Taxonomy" id="1133968"/>
    <lineage>
        <taxon>Eukaryota</taxon>
        <taxon>Sar</taxon>
        <taxon>Alveolata</taxon>
        <taxon>Apicomplexa</taxon>
        <taxon>Aconoidasida</taxon>
        <taxon>Piroplasmida</taxon>
        <taxon>Babesiidae</taxon>
        <taxon>Babesia</taxon>
    </lineage>
</organism>
<name>I7IQ83_BABMR</name>
<dbReference type="GeneID" id="24424203"/>
<evidence type="ECO:0000313" key="1">
    <source>
        <dbReference type="EMBL" id="CCF73575.1"/>
    </source>
</evidence>
<sequence>MQLMIIYPTITNYLHHSPLTNIDRHSKYLSLLTLVYIKSYTQKNISLYSQTILMDISMLQINQLVVQ</sequence>
<dbReference type="AlphaFoldDB" id="I7IQ83"/>
<dbReference type="Proteomes" id="UP000002899">
    <property type="component" value="Chromosome II"/>
</dbReference>
<evidence type="ECO:0000313" key="2">
    <source>
        <dbReference type="Proteomes" id="UP000002899"/>
    </source>
</evidence>
<proteinExistence type="predicted"/>
<keyword evidence="2" id="KW-1185">Reference proteome</keyword>
<gene>
    <name evidence="1" type="ORF">BMR1_02g02085</name>
</gene>
<dbReference type="EMBL" id="FO082872">
    <property type="protein sequence ID" value="CCF73575.1"/>
    <property type="molecule type" value="Genomic_DNA"/>
</dbReference>
<reference evidence="1 2" key="1">
    <citation type="journal article" date="2012" name="Nucleic Acids Res.">
        <title>Sequencing of the smallest Apicomplexan genome from the human pathogen Babesia microti.</title>
        <authorList>
            <person name="Cornillot E."/>
            <person name="Hadj-Kaddour K."/>
            <person name="Dassouli A."/>
            <person name="Noel B."/>
            <person name="Ranwez V."/>
            <person name="Vacherie B."/>
            <person name="Augagneur Y."/>
            <person name="Bres V."/>
            <person name="Duclos A."/>
            <person name="Randazzo S."/>
            <person name="Carcy B."/>
            <person name="Debierre-Grockiego F."/>
            <person name="Delbecq S."/>
            <person name="Moubri-Menage K."/>
            <person name="Shams-Eldin H."/>
            <person name="Usmani-Brown S."/>
            <person name="Bringaud F."/>
            <person name="Wincker P."/>
            <person name="Vivares C.P."/>
            <person name="Schwarz R.T."/>
            <person name="Schetters T.P."/>
            <person name="Krause P.J."/>
            <person name="Gorenflot A."/>
            <person name="Berry V."/>
            <person name="Barbe V."/>
            <person name="Ben Mamoun C."/>
        </authorList>
    </citation>
    <scope>NUCLEOTIDE SEQUENCE [LARGE SCALE GENOMIC DNA]</scope>
    <source>
        <strain evidence="1 2">RI</strain>
    </source>
</reference>
<accession>I7IQ83</accession>
<protein>
    <submittedName>
        <fullName evidence="1">Uncharacterized protein</fullName>
    </submittedName>
</protein>
<dbReference type="VEuPathDB" id="PiroplasmaDB:BMR1_02g02085"/>
<reference evidence="1 2" key="2">
    <citation type="journal article" date="2013" name="PLoS ONE">
        <title>Whole genome mapping and re-organization of the nuclear and mitochondrial genomes of Babesia microti isolates.</title>
        <authorList>
            <person name="Cornillot E."/>
            <person name="Dassouli A."/>
            <person name="Garg A."/>
            <person name="Pachikara N."/>
            <person name="Randazzo S."/>
            <person name="Depoix D."/>
            <person name="Carcy B."/>
            <person name="Delbecq S."/>
            <person name="Frutos R."/>
            <person name="Silva J.C."/>
            <person name="Sutton R."/>
            <person name="Krause P.J."/>
            <person name="Mamoun C.B."/>
        </authorList>
    </citation>
    <scope>NUCLEOTIDE SEQUENCE [LARGE SCALE GENOMIC DNA]</scope>
    <source>
        <strain evidence="1 2">RI</strain>
    </source>
</reference>